<dbReference type="InterPro" id="IPR013149">
    <property type="entry name" value="ADH-like_C"/>
</dbReference>
<dbReference type="InterPro" id="IPR020843">
    <property type="entry name" value="ER"/>
</dbReference>
<gene>
    <name evidence="11" type="primary">tdh</name>
    <name evidence="11" type="ORF">SMC7_03270</name>
</gene>
<dbReference type="InterPro" id="IPR013154">
    <property type="entry name" value="ADH-like_N"/>
</dbReference>
<dbReference type="NCBIfam" id="TIGR00692">
    <property type="entry name" value="tdh"/>
    <property type="match status" value="1"/>
</dbReference>
<dbReference type="EC" id="1.1.1.103" evidence="8"/>
<dbReference type="PANTHER" id="PTHR43401">
    <property type="entry name" value="L-THREONINE 3-DEHYDROGENASE"/>
    <property type="match status" value="1"/>
</dbReference>
<dbReference type="RefSeq" id="WP_119088943.1">
    <property type="nucleotide sequence ID" value="NZ_QXIS01000019.1"/>
</dbReference>
<keyword evidence="6 11" id="KW-0560">Oxidoreductase</keyword>
<dbReference type="Gene3D" id="3.90.180.10">
    <property type="entry name" value="Medium-chain alcohol dehydrogenases, catalytic domain"/>
    <property type="match status" value="1"/>
</dbReference>
<dbReference type="GO" id="GO:0006567">
    <property type="term" value="P:L-threonine catabolic process"/>
    <property type="evidence" value="ECO:0007669"/>
    <property type="project" value="UniProtKB-UniRule"/>
</dbReference>
<dbReference type="Pfam" id="PF08240">
    <property type="entry name" value="ADH_N"/>
    <property type="match status" value="1"/>
</dbReference>
<dbReference type="Gene3D" id="3.40.50.720">
    <property type="entry name" value="NAD(P)-binding Rossmann-like Domain"/>
    <property type="match status" value="1"/>
</dbReference>
<keyword evidence="12" id="KW-1185">Reference proteome</keyword>
<evidence type="ECO:0000256" key="4">
    <source>
        <dbReference type="ARBA" id="ARBA00022723"/>
    </source>
</evidence>
<evidence type="ECO:0000313" key="12">
    <source>
        <dbReference type="Proteomes" id="UP000266328"/>
    </source>
</evidence>
<evidence type="ECO:0000256" key="3">
    <source>
        <dbReference type="ARBA" id="ARBA00022490"/>
    </source>
</evidence>
<dbReference type="AlphaFoldDB" id="A0A398CUK0"/>
<dbReference type="GO" id="GO:0008270">
    <property type="term" value="F:zinc ion binding"/>
    <property type="evidence" value="ECO:0007669"/>
    <property type="project" value="InterPro"/>
</dbReference>
<protein>
    <recommendedName>
        <fullName evidence="8">L-threonine 3-dehydrogenase</fullName>
        <ecNumber evidence="8">1.1.1.103</ecNumber>
    </recommendedName>
</protein>
<dbReference type="SMART" id="SM00829">
    <property type="entry name" value="PKS_ER"/>
    <property type="match status" value="1"/>
</dbReference>
<evidence type="ECO:0000256" key="1">
    <source>
        <dbReference type="ARBA" id="ARBA00001947"/>
    </source>
</evidence>
<sequence length="349" mass="37900">MTGAMLALVKERPERGATLTKVNIPSIGEDEVLVKIDYASICGTDVHIYVWNEWAQNRIKTPHIMGHEFAGHVAETGRSVRGFKEGDFVSSETHIYCGHCYQCHTGHSEVCQNLQILGVDRAGAFAEYIAVPERVLWKNDQSIPAAWASIQEPMGNALDTVNSEPVAGKTVLVTGAGPIGVLAVGIAKAFGATQLFVTDLSDYRLDLAKSMGADFVLNPSRDDIEGVVREQTHGIGVDVVLEMSGSEKAMHQGLKALTPGGRMSMLGLPERPVTIDLTNEVIFKEIRIYGITGRKIFSTWQTVSRLLASRIVDPSPAITHQLKFEDWQTGMDAMVAGTCGKVVLQIAGR</sequence>
<evidence type="ECO:0000259" key="10">
    <source>
        <dbReference type="SMART" id="SM00829"/>
    </source>
</evidence>
<accession>A0A398CUK0</accession>
<dbReference type="InterPro" id="IPR011032">
    <property type="entry name" value="GroES-like_sf"/>
</dbReference>
<keyword evidence="3" id="KW-0963">Cytoplasm</keyword>
<dbReference type="InterPro" id="IPR004627">
    <property type="entry name" value="L-Threonine_3-DHase"/>
</dbReference>
<evidence type="ECO:0000256" key="8">
    <source>
        <dbReference type="NCBIfam" id="TIGR00692"/>
    </source>
</evidence>
<reference evidence="11 12" key="1">
    <citation type="submission" date="2018-09" db="EMBL/GenBank/DDBJ databases">
        <title>Discovery and Ecogenomic Context for Candidatus Cryosericales, a Global Caldiserica Order Active in Thawing Permafrost.</title>
        <authorList>
            <person name="Martinez M.A."/>
            <person name="Woodcroft B.J."/>
            <person name="Ignacio Espinoza J.C."/>
            <person name="Zayed A."/>
            <person name="Singleton C.M."/>
            <person name="Boyd J."/>
            <person name="Li Y.-F."/>
            <person name="Purvine S."/>
            <person name="Maughan H."/>
            <person name="Hodgkins S.B."/>
            <person name="Anderson D."/>
            <person name="Sederholm M."/>
            <person name="Temperton B."/>
            <person name="Saleska S.R."/>
            <person name="Tyson G.W."/>
            <person name="Rich V.I."/>
        </authorList>
    </citation>
    <scope>NUCLEOTIDE SEQUENCE [LARGE SCALE GENOMIC DNA]</scope>
    <source>
        <strain evidence="11 12">SMC7</strain>
    </source>
</reference>
<dbReference type="Pfam" id="PF00107">
    <property type="entry name" value="ADH_zinc_N"/>
    <property type="match status" value="1"/>
</dbReference>
<keyword evidence="5 9" id="KW-0862">Zinc</keyword>
<organism evidence="11 12">
    <name type="scientific">Candidatus Cryosericum terrychapinii</name>
    <dbReference type="NCBI Taxonomy" id="2290919"/>
    <lineage>
        <taxon>Bacteria</taxon>
        <taxon>Pseudomonadati</taxon>
        <taxon>Caldisericota/Cryosericota group</taxon>
        <taxon>Candidatus Cryosericota</taxon>
        <taxon>Candidatus Cryosericia</taxon>
        <taxon>Candidatus Cryosericales</taxon>
        <taxon>Candidatus Cryosericaceae</taxon>
        <taxon>Candidatus Cryosericum</taxon>
    </lineage>
</organism>
<keyword evidence="7" id="KW-0520">NAD</keyword>
<evidence type="ECO:0000313" key="11">
    <source>
        <dbReference type="EMBL" id="RIE06243.1"/>
    </source>
</evidence>
<comment type="caution">
    <text evidence="11">The sequence shown here is derived from an EMBL/GenBank/DDBJ whole genome shotgun (WGS) entry which is preliminary data.</text>
</comment>
<dbReference type="NCBIfam" id="NF003808">
    <property type="entry name" value="PRK05396.1"/>
    <property type="match status" value="1"/>
</dbReference>
<evidence type="ECO:0000256" key="7">
    <source>
        <dbReference type="ARBA" id="ARBA00023027"/>
    </source>
</evidence>
<dbReference type="InterPro" id="IPR050129">
    <property type="entry name" value="Zn_alcohol_dh"/>
</dbReference>
<proteinExistence type="inferred from homology"/>
<dbReference type="EMBL" id="QXIS01000019">
    <property type="protein sequence ID" value="RIE06243.1"/>
    <property type="molecule type" value="Genomic_DNA"/>
</dbReference>
<evidence type="ECO:0000256" key="5">
    <source>
        <dbReference type="ARBA" id="ARBA00022833"/>
    </source>
</evidence>
<dbReference type="InterPro" id="IPR002328">
    <property type="entry name" value="ADH_Zn_CS"/>
</dbReference>
<dbReference type="SUPFAM" id="SSF50129">
    <property type="entry name" value="GroES-like"/>
    <property type="match status" value="1"/>
</dbReference>
<keyword evidence="4 9" id="KW-0479">Metal-binding</keyword>
<dbReference type="SUPFAM" id="SSF51735">
    <property type="entry name" value="NAD(P)-binding Rossmann-fold domains"/>
    <property type="match status" value="1"/>
</dbReference>
<dbReference type="PANTHER" id="PTHR43401:SF2">
    <property type="entry name" value="L-THREONINE 3-DEHYDROGENASE"/>
    <property type="match status" value="1"/>
</dbReference>
<dbReference type="Proteomes" id="UP000266328">
    <property type="component" value="Unassembled WGS sequence"/>
</dbReference>
<dbReference type="PROSITE" id="PS00059">
    <property type="entry name" value="ADH_ZINC"/>
    <property type="match status" value="1"/>
</dbReference>
<dbReference type="InterPro" id="IPR036291">
    <property type="entry name" value="NAD(P)-bd_dom_sf"/>
</dbReference>
<name>A0A398CUK0_9BACT</name>
<dbReference type="FunFam" id="3.40.50.720:FF:000068">
    <property type="entry name" value="Sorbitol dehydrogenase"/>
    <property type="match status" value="1"/>
</dbReference>
<evidence type="ECO:0000256" key="6">
    <source>
        <dbReference type="ARBA" id="ARBA00023002"/>
    </source>
</evidence>
<dbReference type="OrthoDB" id="9769198at2"/>
<evidence type="ECO:0000256" key="9">
    <source>
        <dbReference type="RuleBase" id="RU361277"/>
    </source>
</evidence>
<evidence type="ECO:0000256" key="2">
    <source>
        <dbReference type="ARBA" id="ARBA00008072"/>
    </source>
</evidence>
<comment type="cofactor">
    <cofactor evidence="1 9">
        <name>Zn(2+)</name>
        <dbReference type="ChEBI" id="CHEBI:29105"/>
    </cofactor>
</comment>
<comment type="similarity">
    <text evidence="2 9">Belongs to the zinc-containing alcohol dehydrogenase family.</text>
</comment>
<dbReference type="CDD" id="cd05281">
    <property type="entry name" value="TDH"/>
    <property type="match status" value="1"/>
</dbReference>
<feature type="domain" description="Enoyl reductase (ER)" evidence="10">
    <location>
        <begin position="16"/>
        <end position="344"/>
    </location>
</feature>
<dbReference type="GO" id="GO:0008743">
    <property type="term" value="F:L-threonine 3-dehydrogenase activity"/>
    <property type="evidence" value="ECO:0007669"/>
    <property type="project" value="UniProtKB-UniRule"/>
</dbReference>